<proteinExistence type="predicted"/>
<gene>
    <name evidence="1" type="ORF">C0V70_04345</name>
</gene>
<dbReference type="EMBL" id="CP025704">
    <property type="protein sequence ID" value="AUN97352.1"/>
    <property type="molecule type" value="Genomic_DNA"/>
</dbReference>
<evidence type="ECO:0000313" key="1">
    <source>
        <dbReference type="EMBL" id="AUN97352.1"/>
    </source>
</evidence>
<reference evidence="1 2" key="1">
    <citation type="submission" date="2018-01" db="EMBL/GenBank/DDBJ databases">
        <title>Complete genome sequence of Bacteriovorax stolpii DSM12778.</title>
        <authorList>
            <person name="Tang B."/>
            <person name="Chang J."/>
        </authorList>
    </citation>
    <scope>NUCLEOTIDE SEQUENCE [LARGE SCALE GENOMIC DNA]</scope>
    <source>
        <strain evidence="1 2">DSM 12778</strain>
    </source>
</reference>
<sequence>MKNEFKLLNEAGLISEEALELLRQKSTDVSCQCPGHLLHIYKSIQAFTEYQRNCINATPQDEQIHKWLESTSLNLEHVLSNTIITLARLEGMIDENNQIRE</sequence>
<organism evidence="1 2">
    <name type="scientific">Bacteriovorax stolpii</name>
    <name type="common">Bdellovibrio stolpii</name>
    <dbReference type="NCBI Taxonomy" id="960"/>
    <lineage>
        <taxon>Bacteria</taxon>
        <taxon>Pseudomonadati</taxon>
        <taxon>Bdellovibrionota</taxon>
        <taxon>Bacteriovoracia</taxon>
        <taxon>Bacteriovoracales</taxon>
        <taxon>Bacteriovoracaceae</taxon>
        <taxon>Bacteriovorax</taxon>
    </lineage>
</organism>
<dbReference type="AlphaFoldDB" id="A0A2K9NPC3"/>
<dbReference type="RefSeq" id="WP_102242647.1">
    <property type="nucleotide sequence ID" value="NZ_CP025704.1"/>
</dbReference>
<keyword evidence="2" id="KW-1185">Reference proteome</keyword>
<name>A0A2K9NPC3_BACTC</name>
<dbReference type="Proteomes" id="UP000235584">
    <property type="component" value="Chromosome"/>
</dbReference>
<accession>A0A2K9NPC3</accession>
<evidence type="ECO:0000313" key="2">
    <source>
        <dbReference type="Proteomes" id="UP000235584"/>
    </source>
</evidence>
<dbReference type="KEGG" id="bsto:C0V70_04345"/>
<protein>
    <submittedName>
        <fullName evidence="1">Uncharacterized protein</fullName>
    </submittedName>
</protein>